<evidence type="ECO:0000256" key="1">
    <source>
        <dbReference type="SAM" id="MobiDB-lite"/>
    </source>
</evidence>
<feature type="compositionally biased region" description="Low complexity" evidence="1">
    <location>
        <begin position="92"/>
        <end position="105"/>
    </location>
</feature>
<dbReference type="Pfam" id="PF03983">
    <property type="entry name" value="SHD1"/>
    <property type="match status" value="1"/>
</dbReference>
<organism evidence="4 5">
    <name type="scientific">Stieleria neptunia</name>
    <dbReference type="NCBI Taxonomy" id="2527979"/>
    <lineage>
        <taxon>Bacteria</taxon>
        <taxon>Pseudomonadati</taxon>
        <taxon>Planctomycetota</taxon>
        <taxon>Planctomycetia</taxon>
        <taxon>Pirellulales</taxon>
        <taxon>Pirellulaceae</taxon>
        <taxon>Stieleria</taxon>
    </lineage>
</organism>
<evidence type="ECO:0000313" key="4">
    <source>
        <dbReference type="EMBL" id="QDV41368.1"/>
    </source>
</evidence>
<sequence length="644" mass="69831" precursor="true">MRTRHLRHRVCTAALLVSFALLVSPAGGDEPRTWTDSTGKFRVTAILIQVQDDVVFLKTDAGKTLKIPVARLSQADQDFLDAGENPFEMVDAEPSPRVSVPAAPANTDSPSSSAWTNPPAVNWGSVPTMDKGFGETQWNYTPPANNALPFEPKAASLPGKANFFEGMRRLKINPLAARCVAGYTWTFSTPKPLSRISLVDLPSGKAINSDPVECNMCPLTIFNDGKTVLMQGTGKERDGFETGDQLQLWTLTGTKVTRSGIWVPFKDDKKAFGKTTNARPIKAVPIANDLLILLSDNGHLACFELATLNPIWHAKLSRNFEVTWTTDRKQMFVLDEQTLMLVDPQTGQSKGSLQLEGKPRLGWTKMRLSESGDRMLISYVNNLRIMDLKTGETIDEYSREGGAPLSPNGLSYPAPDYALLNNHLLFHIPSRITVCDYKDAAVITSVGGTEFVGLLSDKGGLIVPTSIPHPRATEILKQAVDDPSVFLIHPGVSVALDVSGVPGNYRAEVEQNLKNAISKAGYKLGSSAAIKIKAAITGPKQEAVSYIARGAYVANVYNSTITIESGGTKAWSRSAGNIPMMLQTKRGQSIQEKLDELGKRPNTSFFAAVALPKLLQAPTKSSGGNHQNALLVSKFTLRGLVDSE</sequence>
<dbReference type="Proteomes" id="UP000319004">
    <property type="component" value="Chromosome"/>
</dbReference>
<accession>A0A518HKK7</accession>
<keyword evidence="5" id="KW-1185">Reference proteome</keyword>
<dbReference type="GO" id="GO:0042802">
    <property type="term" value="F:identical protein binding"/>
    <property type="evidence" value="ECO:0007669"/>
    <property type="project" value="InterPro"/>
</dbReference>
<evidence type="ECO:0000259" key="3">
    <source>
        <dbReference type="Pfam" id="PF03983"/>
    </source>
</evidence>
<dbReference type="RefSeq" id="WP_145385104.1">
    <property type="nucleotide sequence ID" value="NZ_CP037423.1"/>
</dbReference>
<feature type="domain" description="SLA1 homology" evidence="3">
    <location>
        <begin position="31"/>
        <end position="81"/>
    </location>
</feature>
<dbReference type="Gene3D" id="2.30.30.700">
    <property type="entry name" value="SLA1 homology domain 1"/>
    <property type="match status" value="1"/>
</dbReference>
<proteinExistence type="predicted"/>
<feature type="signal peptide" evidence="2">
    <location>
        <begin position="1"/>
        <end position="28"/>
    </location>
</feature>
<keyword evidence="2" id="KW-0732">Signal</keyword>
<dbReference type="Gene3D" id="2.130.10.10">
    <property type="entry name" value="YVTN repeat-like/Quinoprotein amine dehydrogenase"/>
    <property type="match status" value="1"/>
</dbReference>
<evidence type="ECO:0000313" key="5">
    <source>
        <dbReference type="Proteomes" id="UP000319004"/>
    </source>
</evidence>
<dbReference type="GO" id="GO:0008092">
    <property type="term" value="F:cytoskeletal protein binding"/>
    <property type="evidence" value="ECO:0007669"/>
    <property type="project" value="InterPro"/>
</dbReference>
<gene>
    <name evidence="4" type="ORF">Enr13x_12060</name>
</gene>
<dbReference type="EMBL" id="CP037423">
    <property type="protein sequence ID" value="QDV41368.1"/>
    <property type="molecule type" value="Genomic_DNA"/>
</dbReference>
<dbReference type="InterPro" id="IPR011047">
    <property type="entry name" value="Quinoprotein_ADH-like_sf"/>
</dbReference>
<protein>
    <recommendedName>
        <fullName evidence="3">SLA1 homology domain-containing protein</fullName>
    </recommendedName>
</protein>
<dbReference type="GO" id="GO:0043130">
    <property type="term" value="F:ubiquitin binding"/>
    <property type="evidence" value="ECO:0007669"/>
    <property type="project" value="InterPro"/>
</dbReference>
<dbReference type="InterPro" id="IPR007131">
    <property type="entry name" value="SHD1"/>
</dbReference>
<name>A0A518HKK7_9BACT</name>
<feature type="region of interest" description="Disordered" evidence="1">
    <location>
        <begin position="92"/>
        <end position="120"/>
    </location>
</feature>
<dbReference type="GO" id="GO:0030674">
    <property type="term" value="F:protein-macromolecule adaptor activity"/>
    <property type="evidence" value="ECO:0007669"/>
    <property type="project" value="InterPro"/>
</dbReference>
<dbReference type="OrthoDB" id="291762at2"/>
<dbReference type="AlphaFoldDB" id="A0A518HKK7"/>
<feature type="compositionally biased region" description="Polar residues" evidence="1">
    <location>
        <begin position="106"/>
        <end position="116"/>
    </location>
</feature>
<reference evidence="4 5" key="1">
    <citation type="submission" date="2019-03" db="EMBL/GenBank/DDBJ databases">
        <title>Deep-cultivation of Planctomycetes and their phenomic and genomic characterization uncovers novel biology.</title>
        <authorList>
            <person name="Wiegand S."/>
            <person name="Jogler M."/>
            <person name="Boedeker C."/>
            <person name="Pinto D."/>
            <person name="Vollmers J."/>
            <person name="Rivas-Marin E."/>
            <person name="Kohn T."/>
            <person name="Peeters S.H."/>
            <person name="Heuer A."/>
            <person name="Rast P."/>
            <person name="Oberbeckmann S."/>
            <person name="Bunk B."/>
            <person name="Jeske O."/>
            <person name="Meyerdierks A."/>
            <person name="Storesund J.E."/>
            <person name="Kallscheuer N."/>
            <person name="Luecker S."/>
            <person name="Lage O.M."/>
            <person name="Pohl T."/>
            <person name="Merkel B.J."/>
            <person name="Hornburger P."/>
            <person name="Mueller R.-W."/>
            <person name="Bruemmer F."/>
            <person name="Labrenz M."/>
            <person name="Spormann A.M."/>
            <person name="Op den Camp H."/>
            <person name="Overmann J."/>
            <person name="Amann R."/>
            <person name="Jetten M.S.M."/>
            <person name="Mascher T."/>
            <person name="Medema M.H."/>
            <person name="Devos D.P."/>
            <person name="Kaster A.-K."/>
            <person name="Ovreas L."/>
            <person name="Rohde M."/>
            <person name="Galperin M.Y."/>
            <person name="Jogler C."/>
        </authorList>
    </citation>
    <scope>NUCLEOTIDE SEQUENCE [LARGE SCALE GENOMIC DNA]</scope>
    <source>
        <strain evidence="4 5">Enr13</strain>
    </source>
</reference>
<dbReference type="KEGG" id="snep:Enr13x_12060"/>
<dbReference type="SUPFAM" id="SSF50998">
    <property type="entry name" value="Quinoprotein alcohol dehydrogenase-like"/>
    <property type="match status" value="1"/>
</dbReference>
<dbReference type="InterPro" id="IPR015943">
    <property type="entry name" value="WD40/YVTN_repeat-like_dom_sf"/>
</dbReference>
<feature type="chain" id="PRO_5022087778" description="SLA1 homology domain-containing protein" evidence="2">
    <location>
        <begin position="29"/>
        <end position="644"/>
    </location>
</feature>
<evidence type="ECO:0000256" key="2">
    <source>
        <dbReference type="SAM" id="SignalP"/>
    </source>
</evidence>